<dbReference type="AlphaFoldDB" id="A0ABC8RSH3"/>
<keyword evidence="2" id="KW-1185">Reference proteome</keyword>
<organism evidence="1 2">
    <name type="scientific">Ilex paraguariensis</name>
    <name type="common">yerba mate</name>
    <dbReference type="NCBI Taxonomy" id="185542"/>
    <lineage>
        <taxon>Eukaryota</taxon>
        <taxon>Viridiplantae</taxon>
        <taxon>Streptophyta</taxon>
        <taxon>Embryophyta</taxon>
        <taxon>Tracheophyta</taxon>
        <taxon>Spermatophyta</taxon>
        <taxon>Magnoliopsida</taxon>
        <taxon>eudicotyledons</taxon>
        <taxon>Gunneridae</taxon>
        <taxon>Pentapetalae</taxon>
        <taxon>asterids</taxon>
        <taxon>campanulids</taxon>
        <taxon>Aquifoliales</taxon>
        <taxon>Aquifoliaceae</taxon>
        <taxon>Ilex</taxon>
    </lineage>
</organism>
<name>A0ABC8RSH3_9AQUA</name>
<sequence length="115" mass="13447">MPLTVRLKTIFLSLNLFLLIWMVDRVHFFHLQKTVGSFFIQTSLSQEPMHVYSVGSFSMCEKIIVRKCVHARLGRHVKSMYVWLSYHFQTDLAFTLIMQNKFAGSIFSLFPDLAL</sequence>
<dbReference type="EMBL" id="CAUOFW020001680">
    <property type="protein sequence ID" value="CAK9147407.1"/>
    <property type="molecule type" value="Genomic_DNA"/>
</dbReference>
<protein>
    <recommendedName>
        <fullName evidence="3">Secreted protein</fullName>
    </recommendedName>
</protein>
<gene>
    <name evidence="1" type="ORF">ILEXP_LOCUS15303</name>
</gene>
<dbReference type="Proteomes" id="UP001642360">
    <property type="component" value="Unassembled WGS sequence"/>
</dbReference>
<evidence type="ECO:0000313" key="2">
    <source>
        <dbReference type="Proteomes" id="UP001642360"/>
    </source>
</evidence>
<reference evidence="1 2" key="1">
    <citation type="submission" date="2024-02" db="EMBL/GenBank/DDBJ databases">
        <authorList>
            <person name="Vignale AGUSTIN F."/>
            <person name="Sosa J E."/>
            <person name="Modenutti C."/>
        </authorList>
    </citation>
    <scope>NUCLEOTIDE SEQUENCE [LARGE SCALE GENOMIC DNA]</scope>
</reference>
<comment type="caution">
    <text evidence="1">The sequence shown here is derived from an EMBL/GenBank/DDBJ whole genome shotgun (WGS) entry which is preliminary data.</text>
</comment>
<proteinExistence type="predicted"/>
<accession>A0ABC8RSH3</accession>
<evidence type="ECO:0000313" key="1">
    <source>
        <dbReference type="EMBL" id="CAK9147407.1"/>
    </source>
</evidence>
<evidence type="ECO:0008006" key="3">
    <source>
        <dbReference type="Google" id="ProtNLM"/>
    </source>
</evidence>